<organism evidence="36 37">
    <name type="scientific">Echeneis naucrates</name>
    <name type="common">Live sharksucker</name>
    <dbReference type="NCBI Taxonomy" id="173247"/>
    <lineage>
        <taxon>Eukaryota</taxon>
        <taxon>Metazoa</taxon>
        <taxon>Chordata</taxon>
        <taxon>Craniata</taxon>
        <taxon>Vertebrata</taxon>
        <taxon>Euteleostomi</taxon>
        <taxon>Actinopterygii</taxon>
        <taxon>Neopterygii</taxon>
        <taxon>Teleostei</taxon>
        <taxon>Neoteleostei</taxon>
        <taxon>Acanthomorphata</taxon>
        <taxon>Carangaria</taxon>
        <taxon>Carangiformes</taxon>
        <taxon>Echeneidae</taxon>
        <taxon>Echeneis</taxon>
    </lineage>
</organism>
<keyword evidence="7" id="KW-0223">Dioxygenase</keyword>
<evidence type="ECO:0000256" key="31">
    <source>
        <dbReference type="ARBA" id="ARBA00080514"/>
    </source>
</evidence>
<dbReference type="GO" id="GO:0141131">
    <property type="term" value="F:DNA N6-methyladenine demethylase activity"/>
    <property type="evidence" value="ECO:0007669"/>
    <property type="project" value="UniProtKB-EC"/>
</dbReference>
<feature type="region of interest" description="Disordered" evidence="34">
    <location>
        <begin position="334"/>
        <end position="381"/>
    </location>
</feature>
<keyword evidence="37" id="KW-1185">Reference proteome</keyword>
<dbReference type="GO" id="GO:0141137">
    <property type="term" value="P:positive regulation of gene expression, epigenetic"/>
    <property type="evidence" value="ECO:0007669"/>
    <property type="project" value="UniProtKB-ARBA"/>
</dbReference>
<dbReference type="Gene3D" id="2.60.120.590">
    <property type="entry name" value="Alpha-ketoglutarate-dependent dioxygenase AlkB-like"/>
    <property type="match status" value="1"/>
</dbReference>
<keyword evidence="11" id="KW-0804">Transcription</keyword>
<feature type="binding site" evidence="33">
    <location>
        <position position="218"/>
    </location>
    <ligand>
        <name>Fe cation</name>
        <dbReference type="ChEBI" id="CHEBI:24875"/>
        <note>catalytic</note>
    </ligand>
</feature>
<evidence type="ECO:0000256" key="12">
    <source>
        <dbReference type="ARBA" id="ARBA00023204"/>
    </source>
</evidence>
<evidence type="ECO:0000256" key="23">
    <source>
        <dbReference type="ARBA" id="ARBA00066586"/>
    </source>
</evidence>
<evidence type="ECO:0000256" key="25">
    <source>
        <dbReference type="ARBA" id="ARBA00071276"/>
    </source>
</evidence>
<comment type="cofactor">
    <cofactor evidence="33">
        <name>Fe(2+)</name>
        <dbReference type="ChEBI" id="CHEBI:29033"/>
    </cofactor>
    <text evidence="33">Binds 1 Fe(2+) ion per subunit.</text>
</comment>
<name>A0A665WC00_ECHNA</name>
<keyword evidence="10" id="KW-0805">Transcription regulation</keyword>
<evidence type="ECO:0000256" key="30">
    <source>
        <dbReference type="ARBA" id="ARBA00080338"/>
    </source>
</evidence>
<dbReference type="OMA" id="YKRRDPP"/>
<dbReference type="GO" id="GO:0008198">
    <property type="term" value="F:ferrous iron binding"/>
    <property type="evidence" value="ECO:0007669"/>
    <property type="project" value="TreeGrafter"/>
</dbReference>
<dbReference type="PROSITE" id="PS51471">
    <property type="entry name" value="FE2OG_OXY"/>
    <property type="match status" value="1"/>
</dbReference>
<comment type="catalytic activity">
    <reaction evidence="16">
        <text>an N(1)-methyladenosine in tRNA + 2-oxoglutarate + O2 = an adenosine in tRNA + formaldehyde + succinate + CO2</text>
        <dbReference type="Rhea" id="RHEA:54576"/>
        <dbReference type="Rhea" id="RHEA-COMP:10242"/>
        <dbReference type="Rhea" id="RHEA-COMP:12312"/>
        <dbReference type="ChEBI" id="CHEBI:15379"/>
        <dbReference type="ChEBI" id="CHEBI:16526"/>
        <dbReference type="ChEBI" id="CHEBI:16810"/>
        <dbReference type="ChEBI" id="CHEBI:16842"/>
        <dbReference type="ChEBI" id="CHEBI:30031"/>
        <dbReference type="ChEBI" id="CHEBI:74411"/>
        <dbReference type="ChEBI" id="CHEBI:74491"/>
    </reaction>
</comment>
<keyword evidence="13" id="KW-0456">Lyase</keyword>
<accession>A0A665WC00</accession>
<feature type="domain" description="Fe2OG dioxygenase" evidence="35">
    <location>
        <begin position="198"/>
        <end position="332"/>
    </location>
</feature>
<dbReference type="GO" id="GO:0005737">
    <property type="term" value="C:cytoplasm"/>
    <property type="evidence" value="ECO:0007669"/>
    <property type="project" value="TreeGrafter"/>
</dbReference>
<keyword evidence="4" id="KW-0227">DNA damage</keyword>
<dbReference type="Proteomes" id="UP000472264">
    <property type="component" value="Chromosome 22"/>
</dbReference>
<evidence type="ECO:0000256" key="24">
    <source>
        <dbReference type="ARBA" id="ARBA00066725"/>
    </source>
</evidence>
<dbReference type="GO" id="GO:0042245">
    <property type="term" value="P:RNA repair"/>
    <property type="evidence" value="ECO:0007669"/>
    <property type="project" value="UniProtKB-KW"/>
</dbReference>
<comment type="subcellular location">
    <subcellularLocation>
        <location evidence="1">Nucleus</location>
    </subcellularLocation>
</comment>
<evidence type="ECO:0000256" key="6">
    <source>
        <dbReference type="ARBA" id="ARBA00022845"/>
    </source>
</evidence>
<keyword evidence="6" id="KW-0810">Translation regulation</keyword>
<reference evidence="36" key="2">
    <citation type="submission" date="2025-08" db="UniProtKB">
        <authorList>
            <consortium name="Ensembl"/>
        </authorList>
    </citation>
    <scope>IDENTIFICATION</scope>
</reference>
<dbReference type="GO" id="GO:0035513">
    <property type="term" value="P:oxidative RNA demethylation"/>
    <property type="evidence" value="ECO:0007669"/>
    <property type="project" value="TreeGrafter"/>
</dbReference>
<evidence type="ECO:0000256" key="16">
    <source>
        <dbReference type="ARBA" id="ARBA00047457"/>
    </source>
</evidence>
<dbReference type="GO" id="GO:0006281">
    <property type="term" value="P:DNA repair"/>
    <property type="evidence" value="ECO:0007669"/>
    <property type="project" value="UniProtKB-KW"/>
</dbReference>
<comment type="catalytic activity">
    <reaction evidence="17">
        <text>a methylated nucleobase within DNA + 2-oxoglutarate + O2 = a nucleobase within DNA + formaldehyde + succinate + CO2</text>
        <dbReference type="Rhea" id="RHEA:30299"/>
        <dbReference type="Rhea" id="RHEA-COMP:12192"/>
        <dbReference type="Rhea" id="RHEA-COMP:12193"/>
        <dbReference type="ChEBI" id="CHEBI:15379"/>
        <dbReference type="ChEBI" id="CHEBI:16526"/>
        <dbReference type="ChEBI" id="CHEBI:16810"/>
        <dbReference type="ChEBI" id="CHEBI:16842"/>
        <dbReference type="ChEBI" id="CHEBI:30031"/>
        <dbReference type="ChEBI" id="CHEBI:32875"/>
        <dbReference type="ChEBI" id="CHEBI:64428"/>
        <dbReference type="EC" id="1.14.11.33"/>
    </reaction>
</comment>
<evidence type="ECO:0000256" key="8">
    <source>
        <dbReference type="ARBA" id="ARBA00023002"/>
    </source>
</evidence>
<evidence type="ECO:0000256" key="17">
    <source>
        <dbReference type="ARBA" id="ARBA00050106"/>
    </source>
</evidence>
<reference evidence="36" key="1">
    <citation type="submission" date="2021-04" db="EMBL/GenBank/DDBJ databases">
        <authorList>
            <consortium name="Wellcome Sanger Institute Data Sharing"/>
        </authorList>
    </citation>
    <scope>NUCLEOTIDE SEQUENCE [LARGE SCALE GENOMIC DNA]</scope>
</reference>
<comment type="subunit">
    <text evidence="22">Monomer. Interacts with DNAJB6.</text>
</comment>
<evidence type="ECO:0000256" key="34">
    <source>
        <dbReference type="SAM" id="MobiDB-lite"/>
    </source>
</evidence>
<dbReference type="SMR" id="A0A665WC00"/>
<evidence type="ECO:0000256" key="4">
    <source>
        <dbReference type="ARBA" id="ARBA00022763"/>
    </source>
</evidence>
<dbReference type="InterPro" id="IPR005123">
    <property type="entry name" value="Oxoglu/Fe-dep_dioxygenase_dom"/>
</dbReference>
<evidence type="ECO:0000256" key="7">
    <source>
        <dbReference type="ARBA" id="ARBA00022964"/>
    </source>
</evidence>
<gene>
    <name evidence="36" type="primary">alkbh1</name>
</gene>
<evidence type="ECO:0000256" key="20">
    <source>
        <dbReference type="ARBA" id="ARBA00052237"/>
    </source>
</evidence>
<evidence type="ECO:0000256" key="19">
    <source>
        <dbReference type="ARBA" id="ARBA00052138"/>
    </source>
</evidence>
<dbReference type="EC" id="1.14.11.51" evidence="23"/>
<evidence type="ECO:0000256" key="11">
    <source>
        <dbReference type="ARBA" id="ARBA00023163"/>
    </source>
</evidence>
<dbReference type="GO" id="GO:0035515">
    <property type="term" value="F:oxidative RNA demethylase activity"/>
    <property type="evidence" value="ECO:0007669"/>
    <property type="project" value="TreeGrafter"/>
</dbReference>
<feature type="binding site" evidence="33">
    <location>
        <position position="272"/>
    </location>
    <ligand>
        <name>Fe cation</name>
        <dbReference type="ChEBI" id="CHEBI:24875"/>
        <note>catalytic</note>
    </ligand>
</feature>
<keyword evidence="14" id="KW-0539">Nucleus</keyword>
<dbReference type="RefSeq" id="XP_029349863.1">
    <property type="nucleotide sequence ID" value="XM_029494003.1"/>
</dbReference>
<evidence type="ECO:0000256" key="29">
    <source>
        <dbReference type="ARBA" id="ARBA00079723"/>
    </source>
</evidence>
<dbReference type="Pfam" id="PF13532">
    <property type="entry name" value="2OG-FeII_Oxy_2"/>
    <property type="match status" value="1"/>
</dbReference>
<evidence type="ECO:0000256" key="32">
    <source>
        <dbReference type="ARBA" id="ARBA00081604"/>
    </source>
</evidence>
<evidence type="ECO:0000259" key="35">
    <source>
        <dbReference type="PROSITE" id="PS51471"/>
    </source>
</evidence>
<evidence type="ECO:0000256" key="13">
    <source>
        <dbReference type="ARBA" id="ARBA00023239"/>
    </source>
</evidence>
<comment type="catalytic activity">
    <reaction evidence="20">
        <text>an N(3)-methylcytidine in mRNA + 2-oxoglutarate + O2 = a cytidine in mRNA + formaldehyde + succinate + CO2</text>
        <dbReference type="Rhea" id="RHEA:60920"/>
        <dbReference type="Rhea" id="RHEA-COMP:15145"/>
        <dbReference type="Rhea" id="RHEA-COMP:15713"/>
        <dbReference type="ChEBI" id="CHEBI:15379"/>
        <dbReference type="ChEBI" id="CHEBI:16526"/>
        <dbReference type="ChEBI" id="CHEBI:16810"/>
        <dbReference type="ChEBI" id="CHEBI:16842"/>
        <dbReference type="ChEBI" id="CHEBI:30031"/>
        <dbReference type="ChEBI" id="CHEBI:74894"/>
        <dbReference type="ChEBI" id="CHEBI:82748"/>
    </reaction>
    <physiologicalReaction direction="left-to-right" evidence="20">
        <dbReference type="Rhea" id="RHEA:60921"/>
    </physiologicalReaction>
</comment>
<evidence type="ECO:0000256" key="18">
    <source>
        <dbReference type="ARBA" id="ARBA00050564"/>
    </source>
</evidence>
<evidence type="ECO:0000256" key="2">
    <source>
        <dbReference type="ARBA" id="ARBA00012720"/>
    </source>
</evidence>
<dbReference type="GO" id="GO:0035516">
    <property type="term" value="F:broad specificity oxidative DNA demethylase activity"/>
    <property type="evidence" value="ECO:0007669"/>
    <property type="project" value="UniProtKB-EC"/>
</dbReference>
<evidence type="ECO:0000256" key="22">
    <source>
        <dbReference type="ARBA" id="ARBA00063554"/>
    </source>
</evidence>
<keyword evidence="8" id="KW-0560">Oxidoreductase</keyword>
<dbReference type="GO" id="GO:1990983">
    <property type="term" value="P:regulation of translational initiation by tRNA modification"/>
    <property type="evidence" value="ECO:0007669"/>
    <property type="project" value="UniProtKB-ARBA"/>
</dbReference>
<dbReference type="GO" id="GO:0005634">
    <property type="term" value="C:nucleus"/>
    <property type="evidence" value="ECO:0007669"/>
    <property type="project" value="UniProtKB-SubCell"/>
</dbReference>
<comment type="catalytic activity">
    <reaction evidence="21">
        <text>an N(6)-methyl-2'-deoxyadenosine in DNA + 2-oxoglutarate + O2 = a 2'-deoxyadenosine in DNA + formaldehyde + succinate + CO2</text>
        <dbReference type="Rhea" id="RHEA:49524"/>
        <dbReference type="Rhea" id="RHEA-COMP:12418"/>
        <dbReference type="Rhea" id="RHEA-COMP:12419"/>
        <dbReference type="ChEBI" id="CHEBI:15379"/>
        <dbReference type="ChEBI" id="CHEBI:16526"/>
        <dbReference type="ChEBI" id="CHEBI:16810"/>
        <dbReference type="ChEBI" id="CHEBI:16842"/>
        <dbReference type="ChEBI" id="CHEBI:30031"/>
        <dbReference type="ChEBI" id="CHEBI:90615"/>
        <dbReference type="ChEBI" id="CHEBI:90616"/>
        <dbReference type="EC" id="1.14.11.51"/>
    </reaction>
</comment>
<proteinExistence type="predicted"/>
<dbReference type="PANTHER" id="PTHR16557">
    <property type="entry name" value="ALKYLATED DNA REPAIR PROTEIN ALKB-RELATED"/>
    <property type="match status" value="1"/>
</dbReference>
<sequence length="381" mass="42677">MAKMAASMVENGEDAFRKLFKFYKRRNPPPDFSDVLDFSKAVPSDKVAQAKLDFAAVSDVEAARVGLKPVRDWEVFGLQGYPGFIFISNPFLLGSQPFWVRQCLKTYPQRPNICNLDMHMSPSETEDIWGKSIHGLTSSPSEKRKPLTLLERLRWVTLGYHYNWDTKTYSANHHTPFPADLHLLSYQIAAACGFPGFKAEAAILNYYRSDSSLGIHVDNSELDHSLPLLSFSFGQSAIFLLGGTHRQDTPTAMYMHSGDIMVMSGQSRLLYHAVPRIIPVPKELITLDKYSGNVASTLQANTLMEQISKQDWTVCCRYIQSSRVNVTVRQVLGPGQCFPETPTPPKGTDFGETASYHEGPANRVSQKRKSPRCDSVDTVET</sequence>
<evidence type="ECO:0000256" key="3">
    <source>
        <dbReference type="ARBA" id="ARBA00022723"/>
    </source>
</evidence>
<dbReference type="InParanoid" id="A0A665WC00"/>
<evidence type="ECO:0000256" key="26">
    <source>
        <dbReference type="ARBA" id="ARBA00076476"/>
    </source>
</evidence>
<evidence type="ECO:0000256" key="21">
    <source>
        <dbReference type="ARBA" id="ARBA00052866"/>
    </source>
</evidence>
<dbReference type="OrthoDB" id="6614653at2759"/>
<comment type="catalytic activity">
    <reaction evidence="18">
        <text>5-methylcytidine(34) in mitochondrial tRNA(Met) + 2 2-oxoglutarate + 2 O2 = 5-formylcytidine(34) in mitochondrial tRNA(Met) + 2 succinate + 2 CO2 + H2O</text>
        <dbReference type="Rhea" id="RHEA:54144"/>
        <dbReference type="Rhea" id="RHEA-COMP:13808"/>
        <dbReference type="Rhea" id="RHEA-COMP:13809"/>
        <dbReference type="ChEBI" id="CHEBI:15377"/>
        <dbReference type="ChEBI" id="CHEBI:15379"/>
        <dbReference type="ChEBI" id="CHEBI:16526"/>
        <dbReference type="ChEBI" id="CHEBI:16810"/>
        <dbReference type="ChEBI" id="CHEBI:30031"/>
        <dbReference type="ChEBI" id="CHEBI:74483"/>
        <dbReference type="ChEBI" id="CHEBI:138075"/>
    </reaction>
</comment>
<dbReference type="InterPro" id="IPR004574">
    <property type="entry name" value="Alkb"/>
</dbReference>
<dbReference type="PANTHER" id="PTHR16557:SF2">
    <property type="entry name" value="NUCLEIC ACID DIOXYGENASE ALKBH1"/>
    <property type="match status" value="1"/>
</dbReference>
<keyword evidence="9 33" id="KW-0408">Iron</keyword>
<dbReference type="EC" id="4.2.99.18" evidence="2"/>
<protein>
    <recommendedName>
        <fullName evidence="25">Nucleic acid dioxygenase ALKBH1</fullName>
        <ecNumber evidence="24">1.14.11.33</ecNumber>
        <ecNumber evidence="23">1.14.11.51</ecNumber>
        <ecNumber evidence="2">4.2.99.18</ecNumber>
    </recommendedName>
    <alternativeName>
        <fullName evidence="28">Alkylated DNA repair protein alkB homolog 1</fullName>
    </alternativeName>
    <alternativeName>
        <fullName evidence="30">Alpha-ketoglutarate-dependent dioxygenase ABH1</fullName>
    </alternativeName>
    <alternativeName>
        <fullName evidence="26">DNA 6mA demethylase</fullName>
    </alternativeName>
    <alternativeName>
        <fullName evidence="27">DNA N6-methyl adenine demethylase ALKBH1</fullName>
    </alternativeName>
    <alternativeName>
        <fullName evidence="32">DNA lyase ABH1</fullName>
    </alternativeName>
    <alternativeName>
        <fullName evidence="29">DNA oxidative demethylase ALKBH1</fullName>
    </alternativeName>
    <alternativeName>
        <fullName evidence="31">mRNA N(3)-methylcytidine demethylase</fullName>
    </alternativeName>
</protein>
<evidence type="ECO:0000313" key="36">
    <source>
        <dbReference type="Ensembl" id="ENSENLP00000041310.1"/>
    </source>
</evidence>
<feature type="binding site" evidence="33">
    <location>
        <position position="216"/>
    </location>
    <ligand>
        <name>Fe cation</name>
        <dbReference type="ChEBI" id="CHEBI:24875"/>
        <note>catalytic</note>
    </ligand>
</feature>
<dbReference type="InterPro" id="IPR027450">
    <property type="entry name" value="AlkB-like"/>
</dbReference>
<dbReference type="Ensembl" id="ENSENLT00000042358.1">
    <property type="protein sequence ID" value="ENSENLP00000041310.1"/>
    <property type="gene ID" value="ENSENLG00000017686.1"/>
</dbReference>
<evidence type="ECO:0000256" key="27">
    <source>
        <dbReference type="ARBA" id="ARBA00076973"/>
    </source>
</evidence>
<keyword evidence="5" id="KW-0692">RNA repair</keyword>
<evidence type="ECO:0000256" key="33">
    <source>
        <dbReference type="PIRSR" id="PIRSR604574-2"/>
    </source>
</evidence>
<dbReference type="CTD" id="8846"/>
<dbReference type="AlphaFoldDB" id="A0A665WC00"/>
<keyword evidence="3 33" id="KW-0479">Metal-binding</keyword>
<dbReference type="FunFam" id="2.60.120.590:FF:000006">
    <property type="entry name" value="AlkB homolog 1, histone H2A dioxygenase"/>
    <property type="match status" value="1"/>
</dbReference>
<dbReference type="SUPFAM" id="SSF51197">
    <property type="entry name" value="Clavaminate synthase-like"/>
    <property type="match status" value="1"/>
</dbReference>
<evidence type="ECO:0000313" key="37">
    <source>
        <dbReference type="Proteomes" id="UP000472264"/>
    </source>
</evidence>
<dbReference type="InterPro" id="IPR037151">
    <property type="entry name" value="AlkB-like_sf"/>
</dbReference>
<evidence type="ECO:0000256" key="15">
    <source>
        <dbReference type="ARBA" id="ARBA00023268"/>
    </source>
</evidence>
<evidence type="ECO:0000256" key="1">
    <source>
        <dbReference type="ARBA" id="ARBA00004123"/>
    </source>
</evidence>
<comment type="catalytic activity">
    <reaction evidence="19">
        <text>N(1)-methyladenosine(58) in tRNA + 2-oxoglutarate + O2 = adenosine(58) in tRNA + formaldehyde + succinate + CO2</text>
        <dbReference type="Rhea" id="RHEA:79019"/>
        <dbReference type="Rhea" id="RHEA-COMP:10365"/>
        <dbReference type="Rhea" id="RHEA-COMP:10366"/>
        <dbReference type="ChEBI" id="CHEBI:15379"/>
        <dbReference type="ChEBI" id="CHEBI:16526"/>
        <dbReference type="ChEBI" id="CHEBI:16810"/>
        <dbReference type="ChEBI" id="CHEBI:16842"/>
        <dbReference type="ChEBI" id="CHEBI:30031"/>
        <dbReference type="ChEBI" id="CHEBI:74411"/>
        <dbReference type="ChEBI" id="CHEBI:74491"/>
    </reaction>
</comment>
<dbReference type="EC" id="1.14.11.33" evidence="24"/>
<evidence type="ECO:0000256" key="10">
    <source>
        <dbReference type="ARBA" id="ARBA00023015"/>
    </source>
</evidence>
<dbReference type="GeneID" id="115035937"/>
<evidence type="ECO:0000256" key="5">
    <source>
        <dbReference type="ARBA" id="ARBA00022800"/>
    </source>
</evidence>
<evidence type="ECO:0000256" key="14">
    <source>
        <dbReference type="ARBA" id="ARBA00023242"/>
    </source>
</evidence>
<evidence type="ECO:0000256" key="9">
    <source>
        <dbReference type="ARBA" id="ARBA00023004"/>
    </source>
</evidence>
<keyword evidence="15" id="KW-0511">Multifunctional enzyme</keyword>
<reference evidence="36" key="3">
    <citation type="submission" date="2025-09" db="UniProtKB">
        <authorList>
            <consortium name="Ensembl"/>
        </authorList>
    </citation>
    <scope>IDENTIFICATION</scope>
</reference>
<dbReference type="GO" id="GO:0140078">
    <property type="term" value="F:class I DNA-(apurinic or apyrimidinic site) endonuclease activity"/>
    <property type="evidence" value="ECO:0007669"/>
    <property type="project" value="UniProtKB-EC"/>
</dbReference>
<keyword evidence="12" id="KW-0234">DNA repair</keyword>
<evidence type="ECO:0000256" key="28">
    <source>
        <dbReference type="ARBA" id="ARBA00077991"/>
    </source>
</evidence>